<accession>A0A2J6PWY4</accession>
<dbReference type="EMBL" id="KZ613494">
    <property type="protein sequence ID" value="PMD18474.1"/>
    <property type="molecule type" value="Genomic_DNA"/>
</dbReference>
<dbReference type="OrthoDB" id="3531322at2759"/>
<proteinExistence type="predicted"/>
<organism evidence="1 2">
    <name type="scientific">Hyaloscypha hepaticicola</name>
    <dbReference type="NCBI Taxonomy" id="2082293"/>
    <lineage>
        <taxon>Eukaryota</taxon>
        <taxon>Fungi</taxon>
        <taxon>Dikarya</taxon>
        <taxon>Ascomycota</taxon>
        <taxon>Pezizomycotina</taxon>
        <taxon>Leotiomycetes</taxon>
        <taxon>Helotiales</taxon>
        <taxon>Hyaloscyphaceae</taxon>
        <taxon>Hyaloscypha</taxon>
    </lineage>
</organism>
<keyword evidence="2" id="KW-1185">Reference proteome</keyword>
<evidence type="ECO:0000313" key="1">
    <source>
        <dbReference type="EMBL" id="PMD18474.1"/>
    </source>
</evidence>
<sequence length="327" mass="36938">MSSSQSIEINETAEVYPELEDYQYDDDLSEESILVTAFDIVPTSLGELSGKGDEGIDPDSLCEEEGETYSYMIKNARVRAALKRPIRLCKYVGSPICLMVLEVEFPETRRSRQMPRLLRFKSVEFTAEFRDAEGKSKLGPEIVMFCPETYTGKPTFVLHRYKNTIKLRTGAPSTIPIGVKLEIDRSHTQQYQESCHVAITGEAHLYGQKRRIVKWDIKEDAALKQGVPKQLRLVVAVKNPDERAFNIKLNFSAFLGFNAVEFRVKKTEAVLSTRVDPKALRELGLSDEHGPEHGRMSQCRADDEELTKLMLEELTNLKGTTVGKTLA</sequence>
<name>A0A2J6PWY4_9HELO</name>
<dbReference type="Proteomes" id="UP000235672">
    <property type="component" value="Unassembled WGS sequence"/>
</dbReference>
<gene>
    <name evidence="1" type="ORF">NA56DRAFT_647914</name>
</gene>
<evidence type="ECO:0000313" key="2">
    <source>
        <dbReference type="Proteomes" id="UP000235672"/>
    </source>
</evidence>
<dbReference type="AlphaFoldDB" id="A0A2J6PWY4"/>
<protein>
    <submittedName>
        <fullName evidence="1">Uncharacterized protein</fullName>
    </submittedName>
</protein>
<reference evidence="1 2" key="1">
    <citation type="submission" date="2016-05" db="EMBL/GenBank/DDBJ databases">
        <title>A degradative enzymes factory behind the ericoid mycorrhizal symbiosis.</title>
        <authorList>
            <consortium name="DOE Joint Genome Institute"/>
            <person name="Martino E."/>
            <person name="Morin E."/>
            <person name="Grelet G."/>
            <person name="Kuo A."/>
            <person name="Kohler A."/>
            <person name="Daghino S."/>
            <person name="Barry K."/>
            <person name="Choi C."/>
            <person name="Cichocki N."/>
            <person name="Clum A."/>
            <person name="Copeland A."/>
            <person name="Hainaut M."/>
            <person name="Haridas S."/>
            <person name="Labutti K."/>
            <person name="Lindquist E."/>
            <person name="Lipzen A."/>
            <person name="Khouja H.-R."/>
            <person name="Murat C."/>
            <person name="Ohm R."/>
            <person name="Olson A."/>
            <person name="Spatafora J."/>
            <person name="Veneault-Fourrey C."/>
            <person name="Henrissat B."/>
            <person name="Grigoriev I."/>
            <person name="Martin F."/>
            <person name="Perotto S."/>
        </authorList>
    </citation>
    <scope>NUCLEOTIDE SEQUENCE [LARGE SCALE GENOMIC DNA]</scope>
    <source>
        <strain evidence="1 2">UAMH 7357</strain>
    </source>
</reference>